<comment type="caution">
    <text evidence="2">The sequence shown here is derived from an EMBL/GenBank/DDBJ whole genome shotgun (WGS) entry which is preliminary data.</text>
</comment>
<feature type="signal peptide" evidence="1">
    <location>
        <begin position="1"/>
        <end position="20"/>
    </location>
</feature>
<dbReference type="RefSeq" id="WP_047887019.1">
    <property type="nucleotide sequence ID" value="NZ_CP071325.1"/>
</dbReference>
<dbReference type="EMBL" id="LDOU01000022">
    <property type="protein sequence ID" value="KLV06414.1"/>
    <property type="molecule type" value="Genomic_DNA"/>
</dbReference>
<proteinExistence type="predicted"/>
<keyword evidence="3" id="KW-1185">Reference proteome</keyword>
<accession>A0A0J1H3V9</accession>
<name>A0A0J1H3V9_9GAMM</name>
<evidence type="ECO:0000313" key="3">
    <source>
        <dbReference type="Proteomes" id="UP000035909"/>
    </source>
</evidence>
<evidence type="ECO:0000313" key="2">
    <source>
        <dbReference type="EMBL" id="KLV06414.1"/>
    </source>
</evidence>
<gene>
    <name evidence="2" type="ORF">ABT57_19980</name>
</gene>
<dbReference type="STRING" id="320778.ABT57_19980"/>
<dbReference type="AlphaFoldDB" id="A0A0J1H3V9"/>
<organism evidence="2 3">
    <name type="scientific">Photobacterium ganghwense</name>
    <dbReference type="NCBI Taxonomy" id="320778"/>
    <lineage>
        <taxon>Bacteria</taxon>
        <taxon>Pseudomonadati</taxon>
        <taxon>Pseudomonadota</taxon>
        <taxon>Gammaproteobacteria</taxon>
        <taxon>Vibrionales</taxon>
        <taxon>Vibrionaceae</taxon>
        <taxon>Photobacterium</taxon>
    </lineage>
</organism>
<protein>
    <submittedName>
        <fullName evidence="2">MSHA biogenesis protein MshK</fullName>
    </submittedName>
</protein>
<sequence>MAKSLFIALGLMVLAGAANATQDPTAPLGWQAPAAKPSVSQSRLPSLEGIFCDKASQDCTVVLSGKMVSQGGSVNGYQVAAIYDDAVIVKRGGRQWRLEMFADNIKSDF</sequence>
<feature type="chain" id="PRO_5005252336" evidence="1">
    <location>
        <begin position="21"/>
        <end position="109"/>
    </location>
</feature>
<dbReference type="Proteomes" id="UP000035909">
    <property type="component" value="Unassembled WGS sequence"/>
</dbReference>
<keyword evidence="1" id="KW-0732">Signal</keyword>
<reference evidence="2 3" key="1">
    <citation type="submission" date="2015-05" db="EMBL/GenBank/DDBJ databases">
        <title>Photobacterium galathea sp. nov.</title>
        <authorList>
            <person name="Machado H."/>
            <person name="Gram L."/>
        </authorList>
    </citation>
    <scope>NUCLEOTIDE SEQUENCE [LARGE SCALE GENOMIC DNA]</scope>
    <source>
        <strain evidence="2 3">DSM 22954</strain>
    </source>
</reference>
<dbReference type="PATRIC" id="fig|320778.3.peg.4304"/>
<evidence type="ECO:0000256" key="1">
    <source>
        <dbReference type="SAM" id="SignalP"/>
    </source>
</evidence>